<evidence type="ECO:0000313" key="2">
    <source>
        <dbReference type="EMBL" id="VAW38370.1"/>
    </source>
</evidence>
<name>A0A3B0VCE0_9ZZZZ</name>
<gene>
    <name evidence="2" type="ORF">MNBD_DELTA04-214</name>
</gene>
<dbReference type="AlphaFoldDB" id="A0A3B0VCE0"/>
<organism evidence="2">
    <name type="scientific">hydrothermal vent metagenome</name>
    <dbReference type="NCBI Taxonomy" id="652676"/>
    <lineage>
        <taxon>unclassified sequences</taxon>
        <taxon>metagenomes</taxon>
        <taxon>ecological metagenomes</taxon>
    </lineage>
</organism>
<dbReference type="EMBL" id="UOEY01000059">
    <property type="protein sequence ID" value="VAW38370.1"/>
    <property type="molecule type" value="Genomic_DNA"/>
</dbReference>
<feature type="transmembrane region" description="Helical" evidence="1">
    <location>
        <begin position="6"/>
        <end position="30"/>
    </location>
</feature>
<keyword evidence="1" id="KW-0812">Transmembrane</keyword>
<keyword evidence="1" id="KW-1133">Transmembrane helix</keyword>
<reference evidence="2" key="1">
    <citation type="submission" date="2018-06" db="EMBL/GenBank/DDBJ databases">
        <authorList>
            <person name="Zhirakovskaya E."/>
        </authorList>
    </citation>
    <scope>NUCLEOTIDE SEQUENCE</scope>
</reference>
<protein>
    <submittedName>
        <fullName evidence="2">Uncharacterized protein</fullName>
    </submittedName>
</protein>
<keyword evidence="1" id="KW-0472">Membrane</keyword>
<sequence length="95" mass="10615">MYGSDALFAIVSIIIIISGILAIFIPFWVFRIRNEIIKTNKLLARLIELNGGINPDHYIIDSSAKPTKQCPKCGKANKKMDSTCIYCGTNLRNIL</sequence>
<evidence type="ECO:0000256" key="1">
    <source>
        <dbReference type="SAM" id="Phobius"/>
    </source>
</evidence>
<proteinExistence type="predicted"/>
<accession>A0A3B0VCE0</accession>